<dbReference type="SUPFAM" id="SSF49785">
    <property type="entry name" value="Galactose-binding domain-like"/>
    <property type="match status" value="1"/>
</dbReference>
<keyword evidence="1 4" id="KW-0378">Hydrolase</keyword>
<dbReference type="InterPro" id="IPR008979">
    <property type="entry name" value="Galactose-bd-like_sf"/>
</dbReference>
<keyword evidence="5" id="KW-1185">Reference proteome</keyword>
<dbReference type="SMART" id="SM00939">
    <property type="entry name" value="PepX_C"/>
    <property type="match status" value="1"/>
</dbReference>
<dbReference type="Gene3D" id="3.40.50.1820">
    <property type="entry name" value="alpha/beta hydrolase"/>
    <property type="match status" value="1"/>
</dbReference>
<protein>
    <submittedName>
        <fullName evidence="4">CocE/NonD family hydrolase</fullName>
    </submittedName>
</protein>
<dbReference type="InterPro" id="IPR029058">
    <property type="entry name" value="AB_hydrolase_fold"/>
</dbReference>
<reference evidence="4 5" key="1">
    <citation type="submission" date="2024-03" db="EMBL/GenBank/DDBJ databases">
        <title>Actinomycetospora sp. OC33-EN08, a novel actinomycete isolated from wild orchid (Aerides multiflora).</title>
        <authorList>
            <person name="Suriyachadkun C."/>
        </authorList>
    </citation>
    <scope>NUCLEOTIDE SEQUENCE [LARGE SCALE GENOMIC DNA]</scope>
    <source>
        <strain evidence="4 5">OC33-EN08</strain>
    </source>
</reference>
<organism evidence="4 5">
    <name type="scientific">Actinomycetospora aurantiaca</name>
    <dbReference type="NCBI Taxonomy" id="3129233"/>
    <lineage>
        <taxon>Bacteria</taxon>
        <taxon>Bacillati</taxon>
        <taxon>Actinomycetota</taxon>
        <taxon>Actinomycetes</taxon>
        <taxon>Pseudonocardiales</taxon>
        <taxon>Pseudonocardiaceae</taxon>
        <taxon>Actinomycetospora</taxon>
    </lineage>
</organism>
<name>A0ABU8MMV5_9PSEU</name>
<dbReference type="InterPro" id="IPR000383">
    <property type="entry name" value="Xaa-Pro-like_dom"/>
</dbReference>
<evidence type="ECO:0000256" key="1">
    <source>
        <dbReference type="ARBA" id="ARBA00022801"/>
    </source>
</evidence>
<evidence type="ECO:0000313" key="5">
    <source>
        <dbReference type="Proteomes" id="UP001385809"/>
    </source>
</evidence>
<accession>A0ABU8MMV5</accession>
<gene>
    <name evidence="4" type="ORF">WCD74_10845</name>
</gene>
<dbReference type="InterPro" id="IPR005674">
    <property type="entry name" value="CocE/Ser_esterase"/>
</dbReference>
<evidence type="ECO:0000313" key="4">
    <source>
        <dbReference type="EMBL" id="MEJ2868266.1"/>
    </source>
</evidence>
<evidence type="ECO:0000259" key="3">
    <source>
        <dbReference type="SMART" id="SM00939"/>
    </source>
</evidence>
<dbReference type="Proteomes" id="UP001385809">
    <property type="component" value="Unassembled WGS sequence"/>
</dbReference>
<proteinExistence type="predicted"/>
<dbReference type="GO" id="GO:0016787">
    <property type="term" value="F:hydrolase activity"/>
    <property type="evidence" value="ECO:0007669"/>
    <property type="project" value="UniProtKB-KW"/>
</dbReference>
<dbReference type="Gene3D" id="2.60.120.260">
    <property type="entry name" value="Galactose-binding domain-like"/>
    <property type="match status" value="1"/>
</dbReference>
<dbReference type="NCBIfam" id="TIGR00976">
    <property type="entry name" value="CocE_NonD"/>
    <property type="match status" value="1"/>
</dbReference>
<dbReference type="PANTHER" id="PTHR43056:SF10">
    <property type="entry name" value="COCE_NOND FAMILY, PUTATIVE (AFU_ORTHOLOGUE AFUA_7G00600)-RELATED"/>
    <property type="match status" value="1"/>
</dbReference>
<feature type="domain" description="Xaa-Pro dipeptidyl-peptidase C-terminal" evidence="3">
    <location>
        <begin position="339"/>
        <end position="579"/>
    </location>
</feature>
<comment type="caution">
    <text evidence="4">The sequence shown here is derived from an EMBL/GenBank/DDBJ whole genome shotgun (WGS) entry which is preliminary data.</text>
</comment>
<dbReference type="RefSeq" id="WP_337694877.1">
    <property type="nucleotide sequence ID" value="NZ_JBBEGN010000004.1"/>
</dbReference>
<sequence length="589" mass="63971">MTLQIPLRRSTAGPQYAGWTPRAVATEGLGSRTLAGQRVPVNGGVTLNADVYTPTTPGRYPAVVSFAAYSTEWHTAGLPTGSNEIGSPPVFTDRGYCPVVVERRGMGRSGGEPGMFFSEQDVDDHEAVIAWAAEQPWCNGEVVLFGTSYYGMTQPQVAARRPPALKAFFANEICTDFVRQFQQFAGVPNSFFLALWLGANFTDARDAGRMSPNRRALISRLTNGPLHSLLEKVVHRNVGTVFRKFMAATPSAWARQIFAHWTFDEKSRESSTIPEGSTDVLGEIDVPFAVVQNLGYVNFHQYGTYDLYENAATPADRKWMILGPAEYDLPVFAWQGEALAFFDHVLHGTDNGYGDLPRVRYWVDGADDYATAEAFPPPDGEPRRLSLASSGADHATHRLTTGTAPAGSNSWAAVPLGVPLPGGMEELANQLLTFELPVTEDVRFAGAVTARLSFSSTEIDSFVLARLSRVDTTGTAHQLSLGAVRPVARAEDAPRSTSIEIALDPGAREPLVPGEPVVLRFSLTPGPVLLRAGETLRLDLASRTDLVRKGPGEGYPQFDLPVPPYLARNTVHFGGESWLDLTAVPVRPR</sequence>
<dbReference type="InterPro" id="IPR013736">
    <property type="entry name" value="Xaa-Pro_dipept_C"/>
</dbReference>
<dbReference type="PANTHER" id="PTHR43056">
    <property type="entry name" value="PEPTIDASE S9 PROLYL OLIGOPEPTIDASE"/>
    <property type="match status" value="1"/>
</dbReference>
<dbReference type="InterPro" id="IPR050585">
    <property type="entry name" value="Xaa-Pro_dipeptidyl-ppase/CocE"/>
</dbReference>
<dbReference type="EMBL" id="JBBEGN010000004">
    <property type="protein sequence ID" value="MEJ2868266.1"/>
    <property type="molecule type" value="Genomic_DNA"/>
</dbReference>
<evidence type="ECO:0000256" key="2">
    <source>
        <dbReference type="SAM" id="MobiDB-lite"/>
    </source>
</evidence>
<feature type="region of interest" description="Disordered" evidence="2">
    <location>
        <begin position="373"/>
        <end position="406"/>
    </location>
</feature>
<dbReference type="Pfam" id="PF02129">
    <property type="entry name" value="Peptidase_S15"/>
    <property type="match status" value="1"/>
</dbReference>
<dbReference type="Pfam" id="PF08530">
    <property type="entry name" value="PepX_C"/>
    <property type="match status" value="1"/>
</dbReference>
<dbReference type="SUPFAM" id="SSF53474">
    <property type="entry name" value="alpha/beta-Hydrolases"/>
    <property type="match status" value="1"/>
</dbReference>